<proteinExistence type="predicted"/>
<dbReference type="RefSeq" id="WP_166918223.1">
    <property type="nucleotide sequence ID" value="NZ_JAASRN010000001.1"/>
</dbReference>
<comment type="caution">
    <text evidence="2">The sequence shown here is derived from an EMBL/GenBank/DDBJ whole genome shotgun (WGS) entry which is preliminary data.</text>
</comment>
<keyword evidence="1" id="KW-1133">Transmembrane helix</keyword>
<dbReference type="EMBL" id="JAASRN010000001">
    <property type="protein sequence ID" value="NIK72934.1"/>
    <property type="molecule type" value="Genomic_DNA"/>
</dbReference>
<evidence type="ECO:0000256" key="1">
    <source>
        <dbReference type="SAM" id="Phobius"/>
    </source>
</evidence>
<name>A0A846MN55_9BACT</name>
<dbReference type="AlphaFoldDB" id="A0A846MN55"/>
<evidence type="ECO:0000313" key="3">
    <source>
        <dbReference type="Proteomes" id="UP000537126"/>
    </source>
</evidence>
<accession>A0A846MN55</accession>
<keyword evidence="3" id="KW-1185">Reference proteome</keyword>
<evidence type="ECO:0000313" key="2">
    <source>
        <dbReference type="EMBL" id="NIK72934.1"/>
    </source>
</evidence>
<gene>
    <name evidence="2" type="ORF">FHS56_000420</name>
</gene>
<protein>
    <submittedName>
        <fullName evidence="2">Uncharacterized protein</fullName>
    </submittedName>
</protein>
<sequence length="102" mass="11148">MGMLEKHNRARRMLSMNTALFGLSSLALGADLIWGSVQSLFGAGVPGFVGVVLGIVLWAAFGLTNIRGAWKAFARSEYEKSQRKGIISWLVPLGMVIFDMLF</sequence>
<keyword evidence="1" id="KW-0472">Membrane</keyword>
<reference evidence="2 3" key="1">
    <citation type="submission" date="2020-03" db="EMBL/GenBank/DDBJ databases">
        <title>Genomic Encyclopedia of Type Strains, Phase IV (KMG-IV): sequencing the most valuable type-strain genomes for metagenomic binning, comparative biology and taxonomic classification.</title>
        <authorList>
            <person name="Goeker M."/>
        </authorList>
    </citation>
    <scope>NUCLEOTIDE SEQUENCE [LARGE SCALE GENOMIC DNA]</scope>
    <source>
        <strain evidence="2 3">DSM 5718</strain>
    </source>
</reference>
<feature type="transmembrane region" description="Helical" evidence="1">
    <location>
        <begin position="45"/>
        <end position="64"/>
    </location>
</feature>
<organism evidence="2 3">
    <name type="scientific">Thermonema lapsum</name>
    <dbReference type="NCBI Taxonomy" id="28195"/>
    <lineage>
        <taxon>Bacteria</taxon>
        <taxon>Pseudomonadati</taxon>
        <taxon>Bacteroidota</taxon>
        <taxon>Cytophagia</taxon>
        <taxon>Cytophagales</taxon>
        <taxon>Thermonemataceae</taxon>
        <taxon>Thermonema</taxon>
    </lineage>
</organism>
<keyword evidence="1" id="KW-0812">Transmembrane</keyword>
<dbReference type="Proteomes" id="UP000537126">
    <property type="component" value="Unassembled WGS sequence"/>
</dbReference>